<dbReference type="AlphaFoldDB" id="A0A1G2Q0J4"/>
<dbReference type="FunFam" id="3.30.1490.10:FF:000001">
    <property type="entry name" value="30S ribosomal protein S8"/>
    <property type="match status" value="1"/>
</dbReference>
<dbReference type="InterPro" id="IPR035987">
    <property type="entry name" value="Ribosomal_uS8_sf"/>
</dbReference>
<dbReference type="GO" id="GO:1990904">
    <property type="term" value="C:ribonucleoprotein complex"/>
    <property type="evidence" value="ECO:0007669"/>
    <property type="project" value="UniProtKB-KW"/>
</dbReference>
<gene>
    <name evidence="5" type="primary">rpsH</name>
    <name evidence="7" type="ORF">A2226_02130</name>
</gene>
<evidence type="ECO:0000256" key="5">
    <source>
        <dbReference type="HAMAP-Rule" id="MF_01302"/>
    </source>
</evidence>
<dbReference type="NCBIfam" id="NF001109">
    <property type="entry name" value="PRK00136.1"/>
    <property type="match status" value="1"/>
</dbReference>
<evidence type="ECO:0000313" key="7">
    <source>
        <dbReference type="EMBL" id="OHA54097.1"/>
    </source>
</evidence>
<comment type="subunit">
    <text evidence="5">Part of the 30S ribosomal subunit. Contacts proteins S5 and S12.</text>
</comment>
<evidence type="ECO:0000256" key="6">
    <source>
        <dbReference type="RuleBase" id="RU003660"/>
    </source>
</evidence>
<protein>
    <recommendedName>
        <fullName evidence="4 5">Small ribosomal subunit protein uS8</fullName>
    </recommendedName>
</protein>
<comment type="caution">
    <text evidence="7">The sequence shown here is derived from an EMBL/GenBank/DDBJ whole genome shotgun (WGS) entry which is preliminary data.</text>
</comment>
<dbReference type="GO" id="GO:0005840">
    <property type="term" value="C:ribosome"/>
    <property type="evidence" value="ECO:0007669"/>
    <property type="project" value="UniProtKB-KW"/>
</dbReference>
<dbReference type="GO" id="GO:0005737">
    <property type="term" value="C:cytoplasm"/>
    <property type="evidence" value="ECO:0007669"/>
    <property type="project" value="UniProtKB-ARBA"/>
</dbReference>
<keyword evidence="5" id="KW-0699">rRNA-binding</keyword>
<evidence type="ECO:0000256" key="4">
    <source>
        <dbReference type="ARBA" id="ARBA00035258"/>
    </source>
</evidence>
<dbReference type="HAMAP" id="MF_01302_B">
    <property type="entry name" value="Ribosomal_uS8_B"/>
    <property type="match status" value="1"/>
</dbReference>
<dbReference type="GO" id="GO:0006412">
    <property type="term" value="P:translation"/>
    <property type="evidence" value="ECO:0007669"/>
    <property type="project" value="UniProtKB-UniRule"/>
</dbReference>
<dbReference type="GO" id="GO:0019843">
    <property type="term" value="F:rRNA binding"/>
    <property type="evidence" value="ECO:0007669"/>
    <property type="project" value="UniProtKB-UniRule"/>
</dbReference>
<dbReference type="GO" id="GO:0003735">
    <property type="term" value="F:structural constituent of ribosome"/>
    <property type="evidence" value="ECO:0007669"/>
    <property type="project" value="InterPro"/>
</dbReference>
<dbReference type="Gene3D" id="3.30.1370.30">
    <property type="match status" value="1"/>
</dbReference>
<dbReference type="Proteomes" id="UP000178936">
    <property type="component" value="Unassembled WGS sequence"/>
</dbReference>
<reference evidence="7 8" key="1">
    <citation type="journal article" date="2016" name="Nat. Commun.">
        <title>Thousands of microbial genomes shed light on interconnected biogeochemical processes in an aquifer system.</title>
        <authorList>
            <person name="Anantharaman K."/>
            <person name="Brown C.T."/>
            <person name="Hug L.A."/>
            <person name="Sharon I."/>
            <person name="Castelle C.J."/>
            <person name="Probst A.J."/>
            <person name="Thomas B.C."/>
            <person name="Singh A."/>
            <person name="Wilkins M.J."/>
            <person name="Karaoz U."/>
            <person name="Brodie E.L."/>
            <person name="Williams K.H."/>
            <person name="Hubbard S.S."/>
            <person name="Banfield J.F."/>
        </authorList>
    </citation>
    <scope>NUCLEOTIDE SEQUENCE [LARGE SCALE GENOMIC DNA]</scope>
</reference>
<name>A0A1G2Q0J4_9BACT</name>
<evidence type="ECO:0000313" key="8">
    <source>
        <dbReference type="Proteomes" id="UP000178936"/>
    </source>
</evidence>
<keyword evidence="2 5" id="KW-0689">Ribosomal protein</keyword>
<evidence type="ECO:0000256" key="1">
    <source>
        <dbReference type="ARBA" id="ARBA00006471"/>
    </source>
</evidence>
<proteinExistence type="inferred from homology"/>
<dbReference type="Gene3D" id="3.30.1490.10">
    <property type="match status" value="1"/>
</dbReference>
<dbReference type="EMBL" id="MHTB01000057">
    <property type="protein sequence ID" value="OHA54097.1"/>
    <property type="molecule type" value="Genomic_DNA"/>
</dbReference>
<comment type="function">
    <text evidence="5">One of the primary rRNA binding proteins, it binds directly to 16S rRNA central domain where it helps coordinate assembly of the platform of the 30S subunit.</text>
</comment>
<dbReference type="PANTHER" id="PTHR11758">
    <property type="entry name" value="40S RIBOSOMAL PROTEIN S15A"/>
    <property type="match status" value="1"/>
</dbReference>
<sequence>MPMTDPISDMLARIHNAVMVHKTEVLVPHSRLKAAVADILVREGYIESSEEVTSPWRSLKLRLKYKSGQPAISNLKRVSKPGRRQYVKSGELPHVLSGLGIAIISTSQGLMTNREAKIKRLGGEVICEIY</sequence>
<dbReference type="InterPro" id="IPR000630">
    <property type="entry name" value="Ribosomal_uS8"/>
</dbReference>
<dbReference type="PROSITE" id="PS00053">
    <property type="entry name" value="RIBOSOMAL_S8"/>
    <property type="match status" value="1"/>
</dbReference>
<accession>A0A1G2Q0J4</accession>
<keyword evidence="5" id="KW-0694">RNA-binding</keyword>
<dbReference type="InterPro" id="IPR047863">
    <property type="entry name" value="Ribosomal_uS8_CS"/>
</dbReference>
<dbReference type="SUPFAM" id="SSF56047">
    <property type="entry name" value="Ribosomal protein S8"/>
    <property type="match status" value="1"/>
</dbReference>
<evidence type="ECO:0000256" key="3">
    <source>
        <dbReference type="ARBA" id="ARBA00023274"/>
    </source>
</evidence>
<evidence type="ECO:0000256" key="2">
    <source>
        <dbReference type="ARBA" id="ARBA00022980"/>
    </source>
</evidence>
<organism evidence="7 8">
    <name type="scientific">Candidatus Veblenbacteria bacterium RIFOXYA2_FULL_43_9</name>
    <dbReference type="NCBI Taxonomy" id="1802425"/>
    <lineage>
        <taxon>Bacteria</taxon>
        <taxon>Candidatus Vebleniibacteriota</taxon>
    </lineage>
</organism>
<keyword evidence="3 5" id="KW-0687">Ribonucleoprotein</keyword>
<comment type="similarity">
    <text evidence="1 5 6">Belongs to the universal ribosomal protein uS8 family.</text>
</comment>
<dbReference type="Pfam" id="PF00410">
    <property type="entry name" value="Ribosomal_S8"/>
    <property type="match status" value="1"/>
</dbReference>